<feature type="domain" description="FF" evidence="8">
    <location>
        <begin position="94"/>
        <end position="129"/>
    </location>
</feature>
<reference evidence="9" key="1">
    <citation type="journal article" date="2021" name="bioRxiv">
        <title>Whole Genome Assembly and Annotation of Northern Wild Rice, Zizania palustris L., Supports a Whole Genome Duplication in the Zizania Genus.</title>
        <authorList>
            <person name="Haas M."/>
            <person name="Kono T."/>
            <person name="Macchietto M."/>
            <person name="Millas R."/>
            <person name="McGilp L."/>
            <person name="Shao M."/>
            <person name="Duquette J."/>
            <person name="Hirsch C.N."/>
            <person name="Kimball J."/>
        </authorList>
    </citation>
    <scope>NUCLEOTIDE SEQUENCE</scope>
    <source>
        <tissue evidence="9">Fresh leaf tissue</tissue>
    </source>
</reference>
<evidence type="ECO:0000256" key="3">
    <source>
        <dbReference type="ARBA" id="ARBA00022737"/>
    </source>
</evidence>
<evidence type="ECO:0000259" key="7">
    <source>
        <dbReference type="Pfam" id="PF00076"/>
    </source>
</evidence>
<keyword evidence="2" id="KW-0507">mRNA processing</keyword>
<feature type="compositionally biased region" description="Basic residues" evidence="6">
    <location>
        <begin position="190"/>
        <end position="205"/>
    </location>
</feature>
<dbReference type="PANTHER" id="PTHR23003:SF62">
    <property type="entry name" value="SERINE_ARGININE (SR)-TYPE SHUTTLING MRNA BINDING PROTEIN NPL3"/>
    <property type="match status" value="1"/>
</dbReference>
<dbReference type="OrthoDB" id="187617at2759"/>
<feature type="compositionally biased region" description="Basic and acidic residues" evidence="6">
    <location>
        <begin position="172"/>
        <end position="189"/>
    </location>
</feature>
<evidence type="ECO:0000256" key="2">
    <source>
        <dbReference type="ARBA" id="ARBA00022664"/>
    </source>
</evidence>
<keyword evidence="4" id="KW-0694">RNA-binding</keyword>
<dbReference type="Pfam" id="PF01846">
    <property type="entry name" value="FF"/>
    <property type="match status" value="1"/>
</dbReference>
<evidence type="ECO:0000256" key="1">
    <source>
        <dbReference type="ARBA" id="ARBA00004123"/>
    </source>
</evidence>
<organism evidence="9 10">
    <name type="scientific">Zizania palustris</name>
    <name type="common">Northern wild rice</name>
    <dbReference type="NCBI Taxonomy" id="103762"/>
    <lineage>
        <taxon>Eukaryota</taxon>
        <taxon>Viridiplantae</taxon>
        <taxon>Streptophyta</taxon>
        <taxon>Embryophyta</taxon>
        <taxon>Tracheophyta</taxon>
        <taxon>Spermatophyta</taxon>
        <taxon>Magnoliopsida</taxon>
        <taxon>Liliopsida</taxon>
        <taxon>Poales</taxon>
        <taxon>Poaceae</taxon>
        <taxon>BOP clade</taxon>
        <taxon>Oryzoideae</taxon>
        <taxon>Oryzeae</taxon>
        <taxon>Zizaniinae</taxon>
        <taxon>Zizania</taxon>
    </lineage>
</organism>
<comment type="subcellular location">
    <subcellularLocation>
        <location evidence="1">Nucleus</location>
    </subcellularLocation>
</comment>
<accession>A0A8J5VAG4</accession>
<evidence type="ECO:0008006" key="11">
    <source>
        <dbReference type="Google" id="ProtNLM"/>
    </source>
</evidence>
<dbReference type="Proteomes" id="UP000729402">
    <property type="component" value="Unassembled WGS sequence"/>
</dbReference>
<dbReference type="PANTHER" id="PTHR23003">
    <property type="entry name" value="RNA RECOGNITION MOTIF RRM DOMAIN CONTAINING PROTEIN"/>
    <property type="match status" value="1"/>
</dbReference>
<gene>
    <name evidence="9" type="ORF">GUJ93_ZPchr0646g7</name>
</gene>
<keyword evidence="5" id="KW-0539">Nucleus</keyword>
<feature type="region of interest" description="Disordered" evidence="6">
    <location>
        <begin position="143"/>
        <end position="222"/>
    </location>
</feature>
<dbReference type="Pfam" id="PF00076">
    <property type="entry name" value="RRM_1"/>
    <property type="match status" value="1"/>
</dbReference>
<dbReference type="EMBL" id="JAAALK010001945">
    <property type="protein sequence ID" value="KAG8038808.1"/>
    <property type="molecule type" value="Genomic_DNA"/>
</dbReference>
<evidence type="ECO:0000313" key="10">
    <source>
        <dbReference type="Proteomes" id="UP000729402"/>
    </source>
</evidence>
<proteinExistence type="predicted"/>
<comment type="caution">
    <text evidence="9">The sequence shown here is derived from an EMBL/GenBank/DDBJ whole genome shotgun (WGS) entry which is preliminary data.</text>
</comment>
<dbReference type="GO" id="GO:0006397">
    <property type="term" value="P:mRNA processing"/>
    <property type="evidence" value="ECO:0007669"/>
    <property type="project" value="UniProtKB-KW"/>
</dbReference>
<dbReference type="InterPro" id="IPR000504">
    <property type="entry name" value="RRM_dom"/>
</dbReference>
<dbReference type="GO" id="GO:0005737">
    <property type="term" value="C:cytoplasm"/>
    <property type="evidence" value="ECO:0007669"/>
    <property type="project" value="TreeGrafter"/>
</dbReference>
<dbReference type="AlphaFoldDB" id="A0A8J5VAG4"/>
<dbReference type="GO" id="GO:0003729">
    <property type="term" value="F:mRNA binding"/>
    <property type="evidence" value="ECO:0007669"/>
    <property type="project" value="TreeGrafter"/>
</dbReference>
<evidence type="ECO:0000256" key="6">
    <source>
        <dbReference type="SAM" id="MobiDB-lite"/>
    </source>
</evidence>
<dbReference type="GO" id="GO:0005634">
    <property type="term" value="C:nucleus"/>
    <property type="evidence" value="ECO:0007669"/>
    <property type="project" value="UniProtKB-SubCell"/>
</dbReference>
<dbReference type="InterPro" id="IPR050374">
    <property type="entry name" value="RRT5_SRSF_SR"/>
</dbReference>
<name>A0A8J5VAG4_ZIZPA</name>
<evidence type="ECO:0000313" key="9">
    <source>
        <dbReference type="EMBL" id="KAG8038808.1"/>
    </source>
</evidence>
<feature type="domain" description="RRM" evidence="7">
    <location>
        <begin position="18"/>
        <end position="49"/>
    </location>
</feature>
<dbReference type="InterPro" id="IPR002713">
    <property type="entry name" value="FF_domain"/>
</dbReference>
<keyword evidence="3" id="KW-0677">Repeat</keyword>
<evidence type="ECO:0000256" key="5">
    <source>
        <dbReference type="ARBA" id="ARBA00023242"/>
    </source>
</evidence>
<evidence type="ECO:0000256" key="4">
    <source>
        <dbReference type="ARBA" id="ARBA00022884"/>
    </source>
</evidence>
<evidence type="ECO:0000259" key="8">
    <source>
        <dbReference type="Pfam" id="PF01846"/>
    </source>
</evidence>
<protein>
    <recommendedName>
        <fullName evidence="11">RRM domain-containing protein</fullName>
    </recommendedName>
</protein>
<sequence length="314" mass="35913">MPLGPAADSPTFTALSREASGYAFVEFEEPRDAKDAIYGCDGYEFDDHRSPSSASWQDLKGHMRHASDLCFSDVYLEAGDNNDADPGEDDIMEEISASSTWDDSKALFEDSQEYRALGSETYARELFEECVVHLKERLKEKERLREEERQKKRGGDKKREKDKEKKHKRRYHDTADDVSSERDEKDDSKKSRRHSSDRKKSRKPTHASDSDSENRHKRHKRIKIAPAEMEHVMTLKMVNLEKMGKFISCFSQPRFIMYSFSPLLRFGGNACNVELAVAAPTEALQLVHGIARTSGCKHGKRQSLPHSLVKLQLL</sequence>
<keyword evidence="10" id="KW-1185">Reference proteome</keyword>
<reference evidence="9" key="2">
    <citation type="submission" date="2021-02" db="EMBL/GenBank/DDBJ databases">
        <authorList>
            <person name="Kimball J.A."/>
            <person name="Haas M.W."/>
            <person name="Macchietto M."/>
            <person name="Kono T."/>
            <person name="Duquette J."/>
            <person name="Shao M."/>
        </authorList>
    </citation>
    <scope>NUCLEOTIDE SEQUENCE</scope>
    <source>
        <tissue evidence="9">Fresh leaf tissue</tissue>
    </source>
</reference>